<keyword evidence="2 3" id="KW-0175">Coiled coil</keyword>
<sequence length="367" mass="42302">MDINDFEDPTSFPNLNEELKYWKTAAFNARDLYFDTQIEIESVQKQMLDVSTEYENDIRLLEAANSDMRSEIERLKTQIDEWREKYKKERISSEETYTKAERELQFLKSQQEYYKSRTRDLEQDNDDLEKAERAIKSSLEDAKEKVKRLSKTNESLALEVKSKNLLVEEVQRLKDDLKDLTVELAVVKGQKQKSGRASLGGFIKTESNLDESFNRGVAFNDVITRMKGLESRIENARSLVSPLLQANKKKPGNSEFLKPASMSRAYSMNQPHTRSGNIRMSFEPKASSERISGALENTEIKNNNSLVETNSQSKQQSSLNKPLSFAASSETSRLRMARSRALRNEMRMMYTTPSDKEDQQQVPTKIN</sequence>
<evidence type="ECO:0000256" key="2">
    <source>
        <dbReference type="ARBA" id="ARBA00023054"/>
    </source>
</evidence>
<accession>A0A2U1J2T5</accession>
<dbReference type="GO" id="GO:0005871">
    <property type="term" value="C:kinesin complex"/>
    <property type="evidence" value="ECO:0007669"/>
    <property type="project" value="TreeGrafter"/>
</dbReference>
<dbReference type="GO" id="GO:0000776">
    <property type="term" value="C:kinetochore"/>
    <property type="evidence" value="ECO:0007669"/>
    <property type="project" value="TreeGrafter"/>
</dbReference>
<evidence type="ECO:0000256" key="3">
    <source>
        <dbReference type="SAM" id="Coils"/>
    </source>
</evidence>
<name>A0A2U1J2T5_SMIAN</name>
<dbReference type="GO" id="GO:0007059">
    <property type="term" value="P:chromosome segregation"/>
    <property type="evidence" value="ECO:0007669"/>
    <property type="project" value="TreeGrafter"/>
</dbReference>
<feature type="compositionally biased region" description="Low complexity" evidence="4">
    <location>
        <begin position="310"/>
        <end position="324"/>
    </location>
</feature>
<evidence type="ECO:0008006" key="7">
    <source>
        <dbReference type="Google" id="ProtNLM"/>
    </source>
</evidence>
<feature type="compositionally biased region" description="Polar residues" evidence="4">
    <location>
        <begin position="267"/>
        <end position="278"/>
    </location>
</feature>
<dbReference type="PANTHER" id="PTHR10921">
    <property type="entry name" value="NUCLEAR DISTRIBUTION PROTEIN NUDE HOMOLOG 1"/>
    <property type="match status" value="1"/>
</dbReference>
<keyword evidence="6" id="KW-1185">Reference proteome</keyword>
<feature type="region of interest" description="Disordered" evidence="4">
    <location>
        <begin position="308"/>
        <end position="336"/>
    </location>
</feature>
<dbReference type="GO" id="GO:0000132">
    <property type="term" value="P:establishment of mitotic spindle orientation"/>
    <property type="evidence" value="ECO:0007669"/>
    <property type="project" value="TreeGrafter"/>
</dbReference>
<feature type="coiled-coil region" evidence="3">
    <location>
        <begin position="51"/>
        <end position="190"/>
    </location>
</feature>
<comment type="similarity">
    <text evidence="1">Belongs to the nudE family.</text>
</comment>
<dbReference type="AlphaFoldDB" id="A0A2U1J2T5"/>
<dbReference type="EMBL" id="MBFU01000440">
    <property type="protein sequence ID" value="PVZ99391.1"/>
    <property type="molecule type" value="Genomic_DNA"/>
</dbReference>
<protein>
    <recommendedName>
        <fullName evidence="7">NUDE domain-containing protein</fullName>
    </recommendedName>
</protein>
<evidence type="ECO:0000256" key="4">
    <source>
        <dbReference type="SAM" id="MobiDB-lite"/>
    </source>
</evidence>
<proteinExistence type="inferred from homology"/>
<feature type="region of interest" description="Disordered" evidence="4">
    <location>
        <begin position="267"/>
        <end position="288"/>
    </location>
</feature>
<evidence type="ECO:0000256" key="1">
    <source>
        <dbReference type="ARBA" id="ARBA00007429"/>
    </source>
</evidence>
<dbReference type="InterPro" id="IPR033494">
    <property type="entry name" value="NUDE"/>
</dbReference>
<evidence type="ECO:0000313" key="5">
    <source>
        <dbReference type="EMBL" id="PVZ99391.1"/>
    </source>
</evidence>
<dbReference type="GO" id="GO:0008017">
    <property type="term" value="F:microtubule binding"/>
    <property type="evidence" value="ECO:0007669"/>
    <property type="project" value="InterPro"/>
</dbReference>
<dbReference type="Proteomes" id="UP000245591">
    <property type="component" value="Unassembled WGS sequence"/>
</dbReference>
<dbReference type="PANTHER" id="PTHR10921:SF1">
    <property type="entry name" value="NUCLEAR DISTRIBUTION PROTEIN NUDE HOMOLOG"/>
    <property type="match status" value="1"/>
</dbReference>
<feature type="region of interest" description="Disordered" evidence="4">
    <location>
        <begin position="348"/>
        <end position="367"/>
    </location>
</feature>
<organism evidence="5 6">
    <name type="scientific">Smittium angustum</name>
    <dbReference type="NCBI Taxonomy" id="133377"/>
    <lineage>
        <taxon>Eukaryota</taxon>
        <taxon>Fungi</taxon>
        <taxon>Fungi incertae sedis</taxon>
        <taxon>Zoopagomycota</taxon>
        <taxon>Kickxellomycotina</taxon>
        <taxon>Harpellomycetes</taxon>
        <taxon>Harpellales</taxon>
        <taxon>Legeriomycetaceae</taxon>
        <taxon>Smittium</taxon>
    </lineage>
</organism>
<evidence type="ECO:0000313" key="6">
    <source>
        <dbReference type="Proteomes" id="UP000245591"/>
    </source>
</evidence>
<dbReference type="GO" id="GO:0047496">
    <property type="term" value="P:vesicle transport along microtubule"/>
    <property type="evidence" value="ECO:0007669"/>
    <property type="project" value="TreeGrafter"/>
</dbReference>
<dbReference type="Gene3D" id="6.10.250.1080">
    <property type="match status" value="1"/>
</dbReference>
<dbReference type="GO" id="GO:0007020">
    <property type="term" value="P:microtubule nucleation"/>
    <property type="evidence" value="ECO:0007669"/>
    <property type="project" value="TreeGrafter"/>
</dbReference>
<dbReference type="GO" id="GO:0051642">
    <property type="term" value="P:centrosome localization"/>
    <property type="evidence" value="ECO:0007669"/>
    <property type="project" value="TreeGrafter"/>
</dbReference>
<comment type="caution">
    <text evidence="5">The sequence shown here is derived from an EMBL/GenBank/DDBJ whole genome shotgun (WGS) entry which is preliminary data.</text>
</comment>
<gene>
    <name evidence="5" type="ORF">BB558_004598</name>
</gene>
<reference evidence="5 6" key="1">
    <citation type="journal article" date="2018" name="MBio">
        <title>Comparative Genomics Reveals the Core Gene Toolbox for the Fungus-Insect Symbiosis.</title>
        <authorList>
            <person name="Wang Y."/>
            <person name="Stata M."/>
            <person name="Wang W."/>
            <person name="Stajich J.E."/>
            <person name="White M.M."/>
            <person name="Moncalvo J.M."/>
        </authorList>
    </citation>
    <scope>NUCLEOTIDE SEQUENCE [LARGE SCALE GENOMIC DNA]</scope>
    <source>
        <strain evidence="5 6">AUS-126-30</strain>
    </source>
</reference>